<dbReference type="EnsemblMetazoa" id="XM_014394715.2">
    <property type="protein sequence ID" value="XP_014250201.1"/>
    <property type="gene ID" value="LOC106667060"/>
</dbReference>
<dbReference type="PANTHER" id="PTHR11362">
    <property type="entry name" value="PHOSPHATIDYLETHANOLAMINE-BINDING PROTEIN"/>
    <property type="match status" value="1"/>
</dbReference>
<proteinExistence type="predicted"/>
<dbReference type="InterPro" id="IPR035810">
    <property type="entry name" value="PEBP_euk"/>
</dbReference>
<sequence>MGRISTWLAPLPVRLVLPTVHKLTKANSNTCSIRARNPSAQCHSAFGSLCRITGFTLHLLQSAALATVHPGTDSRPHPSTSSQIISKWKPLCLTSRSVNIVNYKQGRAMVELGNILTPTDTKNPPILKWSSDPNALYLICMIDPDMPNPSKPRLKEFQHWVVGNIPGDDVPTGDVLTAYIGPVPPQDGGIHRYIFLVYRQNKELGFEEQIIMKSEGAARARFNVGLFARRHQLGEPIAVNFFRAQYDSQVNIEMKSFSDSIYSESTDIDQVTFKHVKRQDKSVSQN</sequence>
<gene>
    <name evidence="1" type="primary">106667060</name>
</gene>
<evidence type="ECO:0000313" key="2">
    <source>
        <dbReference type="Proteomes" id="UP000494040"/>
    </source>
</evidence>
<evidence type="ECO:0000313" key="1">
    <source>
        <dbReference type="EnsemblMetazoa" id="XP_014250201.1"/>
    </source>
</evidence>
<dbReference type="PANTHER" id="PTHR11362:SF82">
    <property type="entry name" value="PHOSPHATIDYLETHANOLAMINE-BINDING PROTEIN 4"/>
    <property type="match status" value="1"/>
</dbReference>
<accession>A0A8I6RRE4</accession>
<protein>
    <recommendedName>
        <fullName evidence="3">Phosphatidylethanolamine binding protein</fullName>
    </recommendedName>
</protein>
<dbReference type="Gene3D" id="3.90.280.10">
    <property type="entry name" value="PEBP-like"/>
    <property type="match status" value="1"/>
</dbReference>
<dbReference type="Proteomes" id="UP000494040">
    <property type="component" value="Unassembled WGS sequence"/>
</dbReference>
<name>A0A8I6RRE4_CIMLE</name>
<dbReference type="OrthoDB" id="2506647at2759"/>
<dbReference type="Pfam" id="PF01161">
    <property type="entry name" value="PBP"/>
    <property type="match status" value="1"/>
</dbReference>
<dbReference type="InterPro" id="IPR008914">
    <property type="entry name" value="PEBP"/>
</dbReference>
<dbReference type="AlphaFoldDB" id="A0A8I6RRE4"/>
<evidence type="ECO:0008006" key="3">
    <source>
        <dbReference type="Google" id="ProtNLM"/>
    </source>
</evidence>
<dbReference type="CDD" id="cd00866">
    <property type="entry name" value="PEBP_euk"/>
    <property type="match status" value="1"/>
</dbReference>
<keyword evidence="2" id="KW-1185">Reference proteome</keyword>
<organism evidence="1 2">
    <name type="scientific">Cimex lectularius</name>
    <name type="common">Bed bug</name>
    <name type="synonym">Acanthia lectularia</name>
    <dbReference type="NCBI Taxonomy" id="79782"/>
    <lineage>
        <taxon>Eukaryota</taxon>
        <taxon>Metazoa</taxon>
        <taxon>Ecdysozoa</taxon>
        <taxon>Arthropoda</taxon>
        <taxon>Hexapoda</taxon>
        <taxon>Insecta</taxon>
        <taxon>Pterygota</taxon>
        <taxon>Neoptera</taxon>
        <taxon>Paraneoptera</taxon>
        <taxon>Hemiptera</taxon>
        <taxon>Heteroptera</taxon>
        <taxon>Panheteroptera</taxon>
        <taxon>Cimicomorpha</taxon>
        <taxon>Cimicidae</taxon>
        <taxon>Cimex</taxon>
    </lineage>
</organism>
<reference evidence="1" key="1">
    <citation type="submission" date="2022-01" db="UniProtKB">
        <authorList>
            <consortium name="EnsemblMetazoa"/>
        </authorList>
    </citation>
    <scope>IDENTIFICATION</scope>
</reference>
<dbReference type="SUPFAM" id="SSF49777">
    <property type="entry name" value="PEBP-like"/>
    <property type="match status" value="1"/>
</dbReference>
<dbReference type="InterPro" id="IPR036610">
    <property type="entry name" value="PEBP-like_sf"/>
</dbReference>
<dbReference type="KEGG" id="clec:106667060"/>